<feature type="transmembrane region" description="Helical" evidence="7">
    <location>
        <begin position="484"/>
        <end position="505"/>
    </location>
</feature>
<dbReference type="InterPro" id="IPR045863">
    <property type="entry name" value="CorA_TM1_TM2"/>
</dbReference>
<keyword evidence="5 7" id="KW-0472">Membrane</keyword>
<reference evidence="8 9" key="1">
    <citation type="submission" date="2019-09" db="EMBL/GenBank/DDBJ databases">
        <authorList>
            <consortium name="DOE Joint Genome Institute"/>
            <person name="Mondo S.J."/>
            <person name="Navarro-Mendoza M.I."/>
            <person name="Perez-Arques C."/>
            <person name="Panchal S."/>
            <person name="Nicolas F.E."/>
            <person name="Ganguly P."/>
            <person name="Pangilinan J."/>
            <person name="Grigoriev I."/>
            <person name="Heitman J."/>
            <person name="Sanya K."/>
            <person name="Garre V."/>
        </authorList>
    </citation>
    <scope>NUCLEOTIDE SEQUENCE [LARGE SCALE GENOMIC DNA]</scope>
    <source>
        <strain evidence="8 9">MU402</strain>
    </source>
</reference>
<keyword evidence="3 7" id="KW-0812">Transmembrane</keyword>
<feature type="compositionally biased region" description="Basic residues" evidence="6">
    <location>
        <begin position="1"/>
        <end position="12"/>
    </location>
</feature>
<dbReference type="AlphaFoldDB" id="A0A8H4F492"/>
<name>A0A8H4F492_MUCCL</name>
<feature type="transmembrane region" description="Helical" evidence="7">
    <location>
        <begin position="517"/>
        <end position="536"/>
    </location>
</feature>
<dbReference type="GO" id="GO:0015095">
    <property type="term" value="F:magnesium ion transmembrane transporter activity"/>
    <property type="evidence" value="ECO:0007669"/>
    <property type="project" value="InterPro"/>
</dbReference>
<evidence type="ECO:0000313" key="9">
    <source>
        <dbReference type="Proteomes" id="UP000469890"/>
    </source>
</evidence>
<feature type="region of interest" description="Disordered" evidence="6">
    <location>
        <begin position="1"/>
        <end position="38"/>
    </location>
</feature>
<evidence type="ECO:0000256" key="4">
    <source>
        <dbReference type="ARBA" id="ARBA00022989"/>
    </source>
</evidence>
<evidence type="ECO:0000256" key="7">
    <source>
        <dbReference type="SAM" id="Phobius"/>
    </source>
</evidence>
<proteinExistence type="inferred from homology"/>
<keyword evidence="4 7" id="KW-1133">Transmembrane helix</keyword>
<protein>
    <recommendedName>
        <fullName evidence="10">Magnesium transporter</fullName>
    </recommendedName>
</protein>
<evidence type="ECO:0000256" key="6">
    <source>
        <dbReference type="SAM" id="MobiDB-lite"/>
    </source>
</evidence>
<evidence type="ECO:0000256" key="5">
    <source>
        <dbReference type="ARBA" id="ARBA00023136"/>
    </source>
</evidence>
<dbReference type="InterPro" id="IPR045861">
    <property type="entry name" value="CorA_cytoplasmic_dom"/>
</dbReference>
<dbReference type="Proteomes" id="UP000469890">
    <property type="component" value="Unassembled WGS sequence"/>
</dbReference>
<dbReference type="EMBL" id="JAAECE010000002">
    <property type="protein sequence ID" value="KAF1804409.1"/>
    <property type="molecule type" value="Genomic_DNA"/>
</dbReference>
<comment type="caution">
    <text evidence="8">The sequence shown here is derived from an EMBL/GenBank/DDBJ whole genome shotgun (WGS) entry which is preliminary data.</text>
</comment>
<dbReference type="PANTHER" id="PTHR21535">
    <property type="entry name" value="MAGNESIUM AND COBALT TRANSPORT PROTEIN/MITOCHONDRIAL IMPORT INNER MEMBRANE TRANSLOCASE SUBUNIT TIM8"/>
    <property type="match status" value="1"/>
</dbReference>
<evidence type="ECO:0000256" key="1">
    <source>
        <dbReference type="ARBA" id="ARBA00004141"/>
    </source>
</evidence>
<evidence type="ECO:0000256" key="3">
    <source>
        <dbReference type="ARBA" id="ARBA00022692"/>
    </source>
</evidence>
<evidence type="ECO:0008006" key="10">
    <source>
        <dbReference type="Google" id="ProtNLM"/>
    </source>
</evidence>
<organism evidence="8 9">
    <name type="scientific">Mucor circinelloides f. lusitanicus</name>
    <name type="common">Mucor racemosus var. lusitanicus</name>
    <dbReference type="NCBI Taxonomy" id="29924"/>
    <lineage>
        <taxon>Eukaryota</taxon>
        <taxon>Fungi</taxon>
        <taxon>Fungi incertae sedis</taxon>
        <taxon>Mucoromycota</taxon>
        <taxon>Mucoromycotina</taxon>
        <taxon>Mucoromycetes</taxon>
        <taxon>Mucorales</taxon>
        <taxon>Mucorineae</taxon>
        <taxon>Mucoraceae</taxon>
        <taxon>Mucor</taxon>
    </lineage>
</organism>
<evidence type="ECO:0000256" key="2">
    <source>
        <dbReference type="ARBA" id="ARBA00009765"/>
    </source>
</evidence>
<dbReference type="PANTHER" id="PTHR21535:SF51">
    <property type="entry name" value="MANGANESE RESISTANCE PROTEIN MNR2"/>
    <property type="match status" value="1"/>
</dbReference>
<comment type="similarity">
    <text evidence="2">Belongs to the CorA metal ion transporter (MIT) (TC 1.A.35) family.</text>
</comment>
<dbReference type="SUPFAM" id="SSF144083">
    <property type="entry name" value="Magnesium transport protein CorA, transmembrane region"/>
    <property type="match status" value="1"/>
</dbReference>
<gene>
    <name evidence="8" type="ORF">FB192DRAFT_1357550</name>
</gene>
<sequence>MSTRKSSIRRRGTGSTSLGGAAAQAGATGTGSNYPNYLPVFRETTEPRYDLESPPLPLPDSPTHHRRASSFHSFLTDKSLQSALNHDENGDLVEDVKTDVLYPRYKASKDDHVDIAAFNRMVQDRTRKMSTGTLQLSKTLSRQNQLYGSSKHFDIQPSGVRFTIYSSQKYSNISTSLDELLTEQGQKALEAVVASRGWWVDVLCPSVEEMRVLSKTFHIHPLTTEDIQAQEPREKVELFPNYTFVCFRAFDVDPISDLIKPFNYYTLIFKEGFLTFHFKRSDHCDTVRERCDQLKTYMPITPDWMNYALIDSITDSFAPIILQVEMEAVSIDELSLVLKKSEQADMLKRISRCRKKSTQLARLLGSKLDVIKSLMKRYQDKSRELAALEQHQQSFPVQLSTALNAAVSESVDAGKNTPVALESKKAYTDVLLYLGDIQDHVVTMVQNINHYDRILHRAHTNYLAQVNLELTQTYNMTNNVMNRLTFLATVFIPLTLIGSLWGMNVYVPGKDHTDLGYFYWILGGMALYCTGCLSFGKRLGLL</sequence>
<dbReference type="Gene3D" id="3.30.460.20">
    <property type="entry name" value="CorA soluble domain-like"/>
    <property type="match status" value="1"/>
</dbReference>
<dbReference type="InterPro" id="IPR002523">
    <property type="entry name" value="MgTranspt_CorA/ZnTranspt_ZntB"/>
</dbReference>
<accession>A0A8H4F492</accession>
<dbReference type="GO" id="GO:0010961">
    <property type="term" value="P:intracellular magnesium ion homeostasis"/>
    <property type="evidence" value="ECO:0007669"/>
    <property type="project" value="TreeGrafter"/>
</dbReference>
<dbReference type="Gene3D" id="1.20.58.340">
    <property type="entry name" value="Magnesium transport protein CorA, transmembrane region"/>
    <property type="match status" value="2"/>
</dbReference>
<feature type="region of interest" description="Disordered" evidence="6">
    <location>
        <begin position="48"/>
        <end position="67"/>
    </location>
</feature>
<dbReference type="GO" id="GO:0016020">
    <property type="term" value="C:membrane"/>
    <property type="evidence" value="ECO:0007669"/>
    <property type="project" value="UniProtKB-SubCell"/>
</dbReference>
<comment type="subcellular location">
    <subcellularLocation>
        <location evidence="1">Membrane</location>
        <topology evidence="1">Multi-pass membrane protein</topology>
    </subcellularLocation>
</comment>
<dbReference type="Pfam" id="PF01544">
    <property type="entry name" value="CorA"/>
    <property type="match status" value="2"/>
</dbReference>
<dbReference type="CDD" id="cd12829">
    <property type="entry name" value="Alr1p-like"/>
    <property type="match status" value="1"/>
</dbReference>
<evidence type="ECO:0000313" key="8">
    <source>
        <dbReference type="EMBL" id="KAF1804409.1"/>
    </source>
</evidence>
<dbReference type="SUPFAM" id="SSF143865">
    <property type="entry name" value="CorA soluble domain-like"/>
    <property type="match status" value="1"/>
</dbReference>
<feature type="compositionally biased region" description="Low complexity" evidence="6">
    <location>
        <begin position="13"/>
        <end position="32"/>
    </location>
</feature>
<dbReference type="InterPro" id="IPR044089">
    <property type="entry name" value="Alr1-like"/>
</dbReference>